<dbReference type="PANTHER" id="PTHR11223">
    <property type="entry name" value="EXPORTIN 1/5"/>
    <property type="match status" value="1"/>
</dbReference>
<dbReference type="InterPro" id="IPR045065">
    <property type="entry name" value="XPO1/5"/>
</dbReference>
<dbReference type="PANTHER" id="PTHR11223:SF3">
    <property type="entry name" value="EXPORTIN-5"/>
    <property type="match status" value="1"/>
</dbReference>
<dbReference type="OrthoDB" id="2215036at2759"/>
<dbReference type="InterPro" id="IPR045478">
    <property type="entry name" value="Exportin-5_C"/>
</dbReference>
<proteinExistence type="inferred from homology"/>
<organism evidence="3 4">
    <name type="scientific">Tieghemostelium lacteum</name>
    <name type="common">Slime mold</name>
    <name type="synonym">Dictyostelium lacteum</name>
    <dbReference type="NCBI Taxonomy" id="361077"/>
    <lineage>
        <taxon>Eukaryota</taxon>
        <taxon>Amoebozoa</taxon>
        <taxon>Evosea</taxon>
        <taxon>Eumycetozoa</taxon>
        <taxon>Dictyostelia</taxon>
        <taxon>Dictyosteliales</taxon>
        <taxon>Raperosteliaceae</taxon>
        <taxon>Tieghemostelium</taxon>
    </lineage>
</organism>
<dbReference type="GO" id="GO:0006611">
    <property type="term" value="P:protein export from nucleus"/>
    <property type="evidence" value="ECO:0007669"/>
    <property type="project" value="InterPro"/>
</dbReference>
<dbReference type="InterPro" id="IPR011989">
    <property type="entry name" value="ARM-like"/>
</dbReference>
<name>A0A151ZSH1_TIELA</name>
<dbReference type="SUPFAM" id="SSF48371">
    <property type="entry name" value="ARM repeat"/>
    <property type="match status" value="1"/>
</dbReference>
<dbReference type="Pfam" id="PF03810">
    <property type="entry name" value="IBN_N"/>
    <property type="match status" value="1"/>
</dbReference>
<evidence type="ECO:0000259" key="2">
    <source>
        <dbReference type="PROSITE" id="PS50166"/>
    </source>
</evidence>
<dbReference type="GO" id="GO:0005049">
    <property type="term" value="F:nuclear export signal receptor activity"/>
    <property type="evidence" value="ECO:0007669"/>
    <property type="project" value="InterPro"/>
</dbReference>
<dbReference type="GO" id="GO:0031267">
    <property type="term" value="F:small GTPase binding"/>
    <property type="evidence" value="ECO:0007669"/>
    <property type="project" value="InterPro"/>
</dbReference>
<dbReference type="InterPro" id="IPR001494">
    <property type="entry name" value="Importin-beta_N"/>
</dbReference>
<gene>
    <name evidence="3" type="ORF">DLAC_04192</name>
</gene>
<dbReference type="InterPro" id="IPR013598">
    <property type="entry name" value="Exportin-1/Importin-b-like"/>
</dbReference>
<dbReference type="AlphaFoldDB" id="A0A151ZSH1"/>
<dbReference type="SMART" id="SM00913">
    <property type="entry name" value="IBN_N"/>
    <property type="match status" value="1"/>
</dbReference>
<dbReference type="Pfam" id="PF08389">
    <property type="entry name" value="Xpo1"/>
    <property type="match status" value="1"/>
</dbReference>
<accession>A0A151ZSH1</accession>
<comment type="similarity">
    <text evidence="1">Belongs to the exportin family.</text>
</comment>
<dbReference type="PROSITE" id="PS50166">
    <property type="entry name" value="IMPORTIN_B_NT"/>
    <property type="match status" value="1"/>
</dbReference>
<dbReference type="STRING" id="361077.A0A151ZSH1"/>
<evidence type="ECO:0000313" key="4">
    <source>
        <dbReference type="Proteomes" id="UP000076078"/>
    </source>
</evidence>
<protein>
    <submittedName>
        <fullName evidence="3">Armadillo-like helical domain-containing protein</fullName>
    </submittedName>
</protein>
<dbReference type="Proteomes" id="UP000076078">
    <property type="component" value="Unassembled WGS sequence"/>
</dbReference>
<feature type="domain" description="Importin N-terminal" evidence="2">
    <location>
        <begin position="30"/>
        <end position="117"/>
    </location>
</feature>
<dbReference type="Pfam" id="PF19273">
    <property type="entry name" value="Exportin-5"/>
    <property type="match status" value="1"/>
</dbReference>
<dbReference type="Gene3D" id="1.25.10.10">
    <property type="entry name" value="Leucine-rich Repeat Variant"/>
    <property type="match status" value="1"/>
</dbReference>
<reference evidence="3 4" key="1">
    <citation type="submission" date="2015-12" db="EMBL/GenBank/DDBJ databases">
        <title>Dictyostelia acquired genes for synthesis and detection of signals that induce cell-type specialization by lateral gene transfer from prokaryotes.</title>
        <authorList>
            <person name="Gloeckner G."/>
            <person name="Schaap P."/>
        </authorList>
    </citation>
    <scope>NUCLEOTIDE SEQUENCE [LARGE SCALE GENOMIC DNA]</scope>
    <source>
        <strain evidence="3 4">TK</strain>
    </source>
</reference>
<dbReference type="GO" id="GO:0005737">
    <property type="term" value="C:cytoplasm"/>
    <property type="evidence" value="ECO:0007669"/>
    <property type="project" value="TreeGrafter"/>
</dbReference>
<comment type="caution">
    <text evidence="3">The sequence shown here is derived from an EMBL/GenBank/DDBJ whole genome shotgun (WGS) entry which is preliminary data.</text>
</comment>
<dbReference type="GO" id="GO:0006405">
    <property type="term" value="P:RNA export from nucleus"/>
    <property type="evidence" value="ECO:0007669"/>
    <property type="project" value="TreeGrafter"/>
</dbReference>
<sequence>MNFNDEINSIVKALESLHSSTSSNEIRQSAQVYLEEIKNRDNCSLFAIHILKSGIQYNDYVKHFALHLIENIIKFKWYSSVESDKELLKSEILNLMSGFQPNEQKFIREKMVTIIVEIIKRDWPQKWINLLESLIVISKTSDTQTEMVLAIFRQLPHDIIFESTSTTTNNLTDQRRKDLMAGINHAVQSLFDYFFALLEKHYRIYKSNVTLVTNNHLLSSLLETVKAYIDWIPVKIIYSHKLDFIFIQLLHDPPFRLLAADNLLLWVDRKSRPDEKLELLQTPFQNIEPMWQSITVKVNDEDDYTFHKKIALLLNLIGTHHLNSNENFKPFPANYPAYLKMMIDLLQHPGILLSSHTIGFWQLFLKNNSVFDSNPQMFQLMPSDFTRDQVYQVLLDILLNKLVRVGDPEKETSCPQSKFSAYDFSTTKEWSNFYAQIRANILSLIKSLTHINQEKSYMFVAKRIGEVMESIKPNPNITLSHDQTMVIESHHFALETVVSTCDKELYDNDQVKKLTEQVLKCLIDLVSSDPNITSFQIDCLSCFTLYYGKHPEIIQFILAKVLPLIKYTNAQTDNVDTSMGFVSGISSNSLHTRRRAIASLIKLSSEIPNQLTPFMEFIYTSILQLFQQNLLTDNEKVMGYHLFISFCNHQPNYAQTLDFYKEILAPILKEWNSSDYNQAVQSPEQLILYLGFDQPSPTTQPQQQTISHNDPYVRRRRTFNFIISTLGTFWKKSVIPSNINTNSGSESDGYLPFISNGISYQGKYPISHFVKDIFPNLLALNRTLHALWDPVMKQKVHPTYHTIFHLNEAVLVPMMGHEYHKDNKTESENLTFSRNLLDGIRESCYEIIGNGFTHADELYSISNLSNYLIESVFSHLEFIENRHLKIMAKMVLPNLIKCTPVKLMAEVFQPVLPMVLTLFFNRIKSGWDSIIARKQQQQPQLLPQQAPVHHHEGEEKHEIVDDRILKDMTSEYLQWISTFLQTPQLFKNNDIMVPFIYALAYCLQTGDGGLVKRVFKMTTTILDTFVDASDSTLHKLIGEDMFATAIKAISNNPDIEQNNNLITLIKEIYIKLHGMPNQYPQGVLLTLPNVNHSVVEKLSRDLQDKKSDKIQRSLFKSLLNDIVGVCI</sequence>
<dbReference type="GO" id="GO:0042565">
    <property type="term" value="C:RNA nuclear export complex"/>
    <property type="evidence" value="ECO:0007669"/>
    <property type="project" value="TreeGrafter"/>
</dbReference>
<evidence type="ECO:0000313" key="3">
    <source>
        <dbReference type="EMBL" id="KYQ96880.1"/>
    </source>
</evidence>
<dbReference type="OMA" id="IAKRSWG"/>
<dbReference type="GO" id="GO:0003723">
    <property type="term" value="F:RNA binding"/>
    <property type="evidence" value="ECO:0007669"/>
    <property type="project" value="TreeGrafter"/>
</dbReference>
<evidence type="ECO:0000256" key="1">
    <source>
        <dbReference type="ARBA" id="ARBA00009466"/>
    </source>
</evidence>
<keyword evidence="4" id="KW-1185">Reference proteome</keyword>
<dbReference type="InterPro" id="IPR016024">
    <property type="entry name" value="ARM-type_fold"/>
</dbReference>
<dbReference type="GO" id="GO:0005634">
    <property type="term" value="C:nucleus"/>
    <property type="evidence" value="ECO:0007669"/>
    <property type="project" value="TreeGrafter"/>
</dbReference>
<dbReference type="InParanoid" id="A0A151ZSH1"/>
<dbReference type="FunCoup" id="A0A151ZSH1">
    <property type="interactions" value="826"/>
</dbReference>
<dbReference type="EMBL" id="LODT01000021">
    <property type="protein sequence ID" value="KYQ96880.1"/>
    <property type="molecule type" value="Genomic_DNA"/>
</dbReference>